<dbReference type="OrthoDB" id="9100629at2"/>
<dbReference type="EMBL" id="FOAJ01000003">
    <property type="protein sequence ID" value="SEK70030.1"/>
    <property type="molecule type" value="Genomic_DNA"/>
</dbReference>
<reference evidence="2" key="1">
    <citation type="submission" date="2016-10" db="EMBL/GenBank/DDBJ databases">
        <authorList>
            <person name="Varghese N."/>
            <person name="Submissions S."/>
        </authorList>
    </citation>
    <scope>NUCLEOTIDE SEQUENCE [LARGE SCALE GENOMIC DNA]</scope>
    <source>
        <strain evidence="2">LMG 26416</strain>
    </source>
</reference>
<name>A0A1H7J7V9_9BURK</name>
<dbReference type="RefSeq" id="WP_090544212.1">
    <property type="nucleotide sequence ID" value="NZ_FNSR01000001.1"/>
</dbReference>
<dbReference type="AlphaFoldDB" id="A0A1H7J7V9"/>
<gene>
    <name evidence="1" type="ORF">SAMN05192542_103152</name>
</gene>
<organism evidence="1 2">
    <name type="scientific">Paraburkholderia caballeronis</name>
    <dbReference type="NCBI Taxonomy" id="416943"/>
    <lineage>
        <taxon>Bacteria</taxon>
        <taxon>Pseudomonadati</taxon>
        <taxon>Pseudomonadota</taxon>
        <taxon>Betaproteobacteria</taxon>
        <taxon>Burkholderiales</taxon>
        <taxon>Burkholderiaceae</taxon>
        <taxon>Paraburkholderia</taxon>
    </lineage>
</organism>
<sequence length="84" mass="8799">MPSTPAPAAGSSGQRPPNDAALDALKQRVQQAIDDVSYPARRDTLIDSAREHDAPADVVDALRTLPDESFGSFNEVSASIAAHA</sequence>
<evidence type="ECO:0000313" key="2">
    <source>
        <dbReference type="Proteomes" id="UP000199120"/>
    </source>
</evidence>
<dbReference type="InterPro" id="IPR021527">
    <property type="entry name" value="DUF2795"/>
</dbReference>
<evidence type="ECO:0008006" key="3">
    <source>
        <dbReference type="Google" id="ProtNLM"/>
    </source>
</evidence>
<dbReference type="Proteomes" id="UP000199120">
    <property type="component" value="Unassembled WGS sequence"/>
</dbReference>
<keyword evidence="2" id="KW-1185">Reference proteome</keyword>
<dbReference type="STRING" id="416943.SAMN05445871_1847"/>
<evidence type="ECO:0000313" key="1">
    <source>
        <dbReference type="EMBL" id="SEK70030.1"/>
    </source>
</evidence>
<accession>A0A1H7J7V9</accession>
<protein>
    <recommendedName>
        <fullName evidence="3">DUF2795 domain-containing protein</fullName>
    </recommendedName>
</protein>
<dbReference type="Pfam" id="PF11387">
    <property type="entry name" value="DUF2795"/>
    <property type="match status" value="1"/>
</dbReference>
<proteinExistence type="predicted"/>